<organism evidence="12 13">
    <name type="scientific">Streptomyces chiangmaiensis</name>
    <dbReference type="NCBI Taxonomy" id="766497"/>
    <lineage>
        <taxon>Bacteria</taxon>
        <taxon>Bacillati</taxon>
        <taxon>Actinomycetota</taxon>
        <taxon>Actinomycetes</taxon>
        <taxon>Kitasatosporales</taxon>
        <taxon>Streptomycetaceae</taxon>
        <taxon>Streptomyces</taxon>
    </lineage>
</organism>
<evidence type="ECO:0000256" key="9">
    <source>
        <dbReference type="SAM" id="Phobius"/>
    </source>
</evidence>
<feature type="transmembrane region" description="Helical" evidence="9">
    <location>
        <begin position="354"/>
        <end position="373"/>
    </location>
</feature>
<dbReference type="InterPro" id="IPR008457">
    <property type="entry name" value="Cu-R_CopD_dom"/>
</dbReference>
<comment type="caution">
    <text evidence="12">The sequence shown here is derived from an EMBL/GenBank/DDBJ whole genome shotgun (WGS) entry which is preliminary data.</text>
</comment>
<feature type="domain" description="Copper resistance protein D" evidence="11">
    <location>
        <begin position="318"/>
        <end position="407"/>
    </location>
</feature>
<keyword evidence="6 9" id="KW-1133">Transmembrane helix</keyword>
<keyword evidence="4" id="KW-0479">Metal-binding</keyword>
<keyword evidence="5" id="KW-0732">Signal</keyword>
<dbReference type="Gene3D" id="2.60.40.1220">
    <property type="match status" value="1"/>
</dbReference>
<dbReference type="EMBL" id="JAYWVC010000248">
    <property type="protein sequence ID" value="MED7827589.1"/>
    <property type="molecule type" value="Genomic_DNA"/>
</dbReference>
<dbReference type="PANTHER" id="PTHR34820:SF4">
    <property type="entry name" value="INNER MEMBRANE PROTEIN YEBZ"/>
    <property type="match status" value="1"/>
</dbReference>
<dbReference type="Proteomes" id="UP001333996">
    <property type="component" value="Unassembled WGS sequence"/>
</dbReference>
<dbReference type="RefSeq" id="WP_329511964.1">
    <property type="nucleotide sequence ID" value="NZ_BAAAYZ010000301.1"/>
</dbReference>
<feature type="transmembrane region" description="Helical" evidence="9">
    <location>
        <begin position="278"/>
        <end position="306"/>
    </location>
</feature>
<keyword evidence="8 9" id="KW-0472">Membrane</keyword>
<keyword evidence="2" id="KW-1003">Cell membrane</keyword>
<proteinExistence type="predicted"/>
<reference evidence="12" key="1">
    <citation type="submission" date="2024-01" db="EMBL/GenBank/DDBJ databases">
        <title>First draft genome sequence data of TA4-1, the type strain of Gram-positive actinobacterium Streptomyces chiangmaiensis.</title>
        <authorList>
            <person name="Yasawong M."/>
            <person name="Nantapong N."/>
        </authorList>
    </citation>
    <scope>NUCLEOTIDE SEQUENCE</scope>
    <source>
        <strain evidence="12">TA4-1</strain>
    </source>
</reference>
<comment type="subcellular location">
    <subcellularLocation>
        <location evidence="1">Cell membrane</location>
        <topology evidence="1">Multi-pass membrane protein</topology>
    </subcellularLocation>
</comment>
<dbReference type="InterPro" id="IPR007348">
    <property type="entry name" value="CopC_dom"/>
</dbReference>
<protein>
    <submittedName>
        <fullName evidence="12">Copper resistance protein CopC</fullName>
    </submittedName>
</protein>
<evidence type="ECO:0000259" key="11">
    <source>
        <dbReference type="Pfam" id="PF05425"/>
    </source>
</evidence>
<dbReference type="PANTHER" id="PTHR34820">
    <property type="entry name" value="INNER MEMBRANE PROTEIN YEBZ"/>
    <property type="match status" value="1"/>
</dbReference>
<dbReference type="SUPFAM" id="SSF81296">
    <property type="entry name" value="E set domains"/>
    <property type="match status" value="1"/>
</dbReference>
<accession>A0ABU7FWX0</accession>
<sequence length="651" mass="67365">MAVLKRRMVALGALWAVAFGLGLGWAPAASAHANLLLTTPAVGSSVPTSPPELTLIFDDPVIRSGKTVQLTGPTGSAVDVGAISRNNGGRTLTAKLPHRLRPGVYTVTWQVVADDGDVINDSYRFAVGPVARGALSTGSAAPAATAGRWPTTVLRWVLFGTLALVLGEAAAIRMARRTRPKGAPLPGSWSLPTAGLGLVAALGLAALVIGNGSVLGGLSHPALGQAGSRPGVLALVEVGAFATAVGLALRRPRWAWAPLTATVVTEGLRAHPQTYAPGWGALVTVVHLTAVALWLGALVYVVRCAVAWRSTPEARRSVVSAYARRAAWLFAAMVASGAVSGLMVIPLTKVFSTGYGWLLMAKLAVVVVVAGVAMAARQRLRRGAAPTRPMRWEAGLLAGVLALTAALTAAAPPRSTNTALAIPPPPSGPVVPLGARAGLLGISVAASSGQAVVQLTAPGADAPGADPGYRLSLTLADPAGHERALTVRSCGVGCFVAPVSWQPGTSHLTLQAGSKEWRGGQAAVAVPWPAHNNPQALVRAVETLKHVGRFTLYERVTSDPGLGKGTARTFALTGQEFLERAEDPYRTGRAAVVDHVPGENGTSTLLLGYPGQKIQVEMTLDAEGRITRQTVTTPTTFVTRTFVYPEEPKEE</sequence>
<evidence type="ECO:0000313" key="13">
    <source>
        <dbReference type="Proteomes" id="UP001333996"/>
    </source>
</evidence>
<evidence type="ECO:0000256" key="6">
    <source>
        <dbReference type="ARBA" id="ARBA00022989"/>
    </source>
</evidence>
<dbReference type="InterPro" id="IPR014756">
    <property type="entry name" value="Ig_E-set"/>
</dbReference>
<feature type="transmembrane region" description="Helical" evidence="9">
    <location>
        <begin position="153"/>
        <end position="175"/>
    </location>
</feature>
<evidence type="ECO:0000256" key="7">
    <source>
        <dbReference type="ARBA" id="ARBA00023008"/>
    </source>
</evidence>
<keyword evidence="3 9" id="KW-0812">Transmembrane</keyword>
<evidence type="ECO:0000256" key="4">
    <source>
        <dbReference type="ARBA" id="ARBA00022723"/>
    </source>
</evidence>
<name>A0ABU7FWX0_9ACTN</name>
<gene>
    <name evidence="12" type="ORF">VXC91_38300</name>
</gene>
<evidence type="ECO:0000256" key="2">
    <source>
        <dbReference type="ARBA" id="ARBA00022475"/>
    </source>
</evidence>
<dbReference type="InterPro" id="IPR014755">
    <property type="entry name" value="Cu-Rt/internalin_Ig-like"/>
</dbReference>
<feature type="transmembrane region" description="Helical" evidence="9">
    <location>
        <begin position="327"/>
        <end position="348"/>
    </location>
</feature>
<evidence type="ECO:0000256" key="1">
    <source>
        <dbReference type="ARBA" id="ARBA00004651"/>
    </source>
</evidence>
<dbReference type="Pfam" id="PF04234">
    <property type="entry name" value="CopC"/>
    <property type="match status" value="1"/>
</dbReference>
<keyword evidence="13" id="KW-1185">Reference proteome</keyword>
<feature type="transmembrane region" description="Helical" evidence="9">
    <location>
        <begin position="394"/>
        <end position="411"/>
    </location>
</feature>
<dbReference type="InterPro" id="IPR032694">
    <property type="entry name" value="CopC/D"/>
</dbReference>
<evidence type="ECO:0000256" key="5">
    <source>
        <dbReference type="ARBA" id="ARBA00022729"/>
    </source>
</evidence>
<evidence type="ECO:0000256" key="8">
    <source>
        <dbReference type="ARBA" id="ARBA00023136"/>
    </source>
</evidence>
<feature type="domain" description="CopC" evidence="10">
    <location>
        <begin position="32"/>
        <end position="127"/>
    </location>
</feature>
<evidence type="ECO:0000313" key="12">
    <source>
        <dbReference type="EMBL" id="MED7827589.1"/>
    </source>
</evidence>
<dbReference type="Pfam" id="PF05425">
    <property type="entry name" value="CopD"/>
    <property type="match status" value="1"/>
</dbReference>
<evidence type="ECO:0000256" key="3">
    <source>
        <dbReference type="ARBA" id="ARBA00022692"/>
    </source>
</evidence>
<evidence type="ECO:0000259" key="10">
    <source>
        <dbReference type="Pfam" id="PF04234"/>
    </source>
</evidence>
<feature type="transmembrane region" description="Helical" evidence="9">
    <location>
        <begin position="187"/>
        <end position="210"/>
    </location>
</feature>
<keyword evidence="7" id="KW-0186">Copper</keyword>